<reference evidence="11 12" key="1">
    <citation type="submission" date="2016-10" db="EMBL/GenBank/DDBJ databases">
        <title>Arsenicibacter rosenii gen. nov., sp. nov., an efficient arsenic-methylating bacterium isolated from an arsenic-contaminated paddy soil.</title>
        <authorList>
            <person name="Huang K."/>
        </authorList>
    </citation>
    <scope>NUCLEOTIDE SEQUENCE [LARGE SCALE GENOMIC DNA]</scope>
    <source>
        <strain evidence="11 12">SM-1</strain>
    </source>
</reference>
<keyword evidence="4" id="KW-0249">Electron transport</keyword>
<dbReference type="PRINTS" id="PR00606">
    <property type="entry name" value="CYTCHROMECID"/>
</dbReference>
<feature type="domain" description="Cytochrome c" evidence="10">
    <location>
        <begin position="619"/>
        <end position="712"/>
    </location>
</feature>
<dbReference type="Pfam" id="PF00034">
    <property type="entry name" value="Cytochrom_C"/>
    <property type="match status" value="1"/>
</dbReference>
<dbReference type="InterPro" id="IPR013783">
    <property type="entry name" value="Ig-like_fold"/>
</dbReference>
<dbReference type="InterPro" id="IPR022409">
    <property type="entry name" value="PKD/Chitinase_dom"/>
</dbReference>
<feature type="region of interest" description="Disordered" evidence="7">
    <location>
        <begin position="182"/>
        <end position="201"/>
    </location>
</feature>
<dbReference type="RefSeq" id="WP_071506283.1">
    <property type="nucleotide sequence ID" value="NZ_MORL01000029.1"/>
</dbReference>
<keyword evidence="5 6" id="KW-0408">Iron</keyword>
<dbReference type="PANTHER" id="PTHR19328:SF75">
    <property type="entry name" value="ALDOSE SUGAR DEHYDROGENASE YLII"/>
    <property type="match status" value="1"/>
</dbReference>
<evidence type="ECO:0000256" key="1">
    <source>
        <dbReference type="ARBA" id="ARBA00022448"/>
    </source>
</evidence>
<dbReference type="SMART" id="SM00089">
    <property type="entry name" value="PKD"/>
    <property type="match status" value="1"/>
</dbReference>
<keyword evidence="2 6" id="KW-0349">Heme</keyword>
<keyword evidence="8" id="KW-0732">Signal</keyword>
<dbReference type="InterPro" id="IPR000601">
    <property type="entry name" value="PKD_dom"/>
</dbReference>
<dbReference type="InterPro" id="IPR009056">
    <property type="entry name" value="Cyt_c-like_dom"/>
</dbReference>
<dbReference type="PROSITE" id="PS51007">
    <property type="entry name" value="CYTC"/>
    <property type="match status" value="1"/>
</dbReference>
<dbReference type="GO" id="GO:0009055">
    <property type="term" value="F:electron transfer activity"/>
    <property type="evidence" value="ECO:0007669"/>
    <property type="project" value="InterPro"/>
</dbReference>
<keyword evidence="1" id="KW-0813">Transport</keyword>
<evidence type="ECO:0000313" key="11">
    <source>
        <dbReference type="EMBL" id="OIN56042.1"/>
    </source>
</evidence>
<feature type="binding site" description="covalent" evidence="6">
    <location>
        <position position="690"/>
    </location>
    <ligand>
        <name>heme c</name>
        <dbReference type="ChEBI" id="CHEBI:61717"/>
    </ligand>
</feature>
<comment type="caution">
    <text evidence="11">The sequence shown here is derived from an EMBL/GenBank/DDBJ whole genome shotgun (WGS) entry which is preliminary data.</text>
</comment>
<dbReference type="PROSITE" id="PS50093">
    <property type="entry name" value="PKD"/>
    <property type="match status" value="1"/>
</dbReference>
<evidence type="ECO:0000256" key="6">
    <source>
        <dbReference type="PIRSR" id="PIRSR602324-1"/>
    </source>
</evidence>
<evidence type="ECO:0000256" key="7">
    <source>
        <dbReference type="SAM" id="MobiDB-lite"/>
    </source>
</evidence>
<evidence type="ECO:0000256" key="2">
    <source>
        <dbReference type="ARBA" id="ARBA00022617"/>
    </source>
</evidence>
<dbReference type="Pfam" id="PF18911">
    <property type="entry name" value="PKD_4"/>
    <property type="match status" value="1"/>
</dbReference>
<accession>A0A1S2VBH5</accession>
<name>A0A1S2VBH5_9BACT</name>
<dbReference type="InterPro" id="IPR035986">
    <property type="entry name" value="PKD_dom_sf"/>
</dbReference>
<dbReference type="SUPFAM" id="SSF46626">
    <property type="entry name" value="Cytochrome c"/>
    <property type="match status" value="1"/>
</dbReference>
<gene>
    <name evidence="11" type="ORF">BLX24_26650</name>
</gene>
<feature type="chain" id="PRO_5010317077" evidence="8">
    <location>
        <begin position="27"/>
        <end position="917"/>
    </location>
</feature>
<dbReference type="EMBL" id="MORL01000029">
    <property type="protein sequence ID" value="OIN56042.1"/>
    <property type="molecule type" value="Genomic_DNA"/>
</dbReference>
<dbReference type="GO" id="GO:0005506">
    <property type="term" value="F:iron ion binding"/>
    <property type="evidence" value="ECO:0007669"/>
    <property type="project" value="InterPro"/>
</dbReference>
<dbReference type="InterPro" id="IPR002324">
    <property type="entry name" value="Cyt_c_ID"/>
</dbReference>
<dbReference type="GO" id="GO:0020037">
    <property type="term" value="F:heme binding"/>
    <property type="evidence" value="ECO:0007669"/>
    <property type="project" value="InterPro"/>
</dbReference>
<dbReference type="AlphaFoldDB" id="A0A1S2VBH5"/>
<dbReference type="Pfam" id="PF07995">
    <property type="entry name" value="GSDH"/>
    <property type="match status" value="1"/>
</dbReference>
<dbReference type="InterPro" id="IPR036909">
    <property type="entry name" value="Cyt_c-like_dom_sf"/>
</dbReference>
<keyword evidence="3 6" id="KW-0479">Metal-binding</keyword>
<dbReference type="OrthoDB" id="9816308at2"/>
<feature type="binding site" description="covalent" evidence="6">
    <location>
        <position position="644"/>
    </location>
    <ligand>
        <name>heme c</name>
        <dbReference type="ChEBI" id="CHEBI:61717"/>
    </ligand>
</feature>
<proteinExistence type="predicted"/>
<dbReference type="CDD" id="cd00146">
    <property type="entry name" value="PKD"/>
    <property type="match status" value="1"/>
</dbReference>
<dbReference type="InterPro" id="IPR011041">
    <property type="entry name" value="Quinoprot_gluc/sorb_DH_b-prop"/>
</dbReference>
<feature type="compositionally biased region" description="Basic and acidic residues" evidence="7">
    <location>
        <begin position="184"/>
        <end position="197"/>
    </location>
</feature>
<keyword evidence="12" id="KW-1185">Reference proteome</keyword>
<evidence type="ECO:0000313" key="12">
    <source>
        <dbReference type="Proteomes" id="UP000181790"/>
    </source>
</evidence>
<evidence type="ECO:0000256" key="5">
    <source>
        <dbReference type="ARBA" id="ARBA00023004"/>
    </source>
</evidence>
<sequence length="917" mass="101446">MMKTWPLTGLIVLAAGSLLLGSFTDGQPPKPDDNRFTPVVLTPEGALDEPMVFQVLRNGTVYIIEHKGAFKKFDPVTNSVGLIATIPVFKENEQGLVGFTMDPDYDKNHWIYLYYAHPTESKMRLTRWELRNDKLIQASEKVLLEIPVDRAETSHTGGGMTWDAAGNLYLTVGNNTGNSYMAQTDERPGRSRWDDQRGAGNTNDLRGKILRIHPEPDGTYSIPAGNLFPKNADRARPEIYVMGTRNAWRPSIDSKTGWLYWGEIGPDADVDSENGPRGYDELNQARKPGFFGWPYFIGDNYAYPIYDYATNKPTHKLDPQHPVNKSVNNTGLTELPPAQPAFIYYPYAVSETFPLVGSSSRCAIGGPVYHRSDFTSPKRPFPAYYEGKWLAADLSRFWIMAISMKPNGDYDRMERFAPDYHPRQPIDLKFGPEGDLYVLEYGGSTLKSPAEARLVRLEYNAGNRKPVVQASASKRGGALPLSVTLLADGTKDYDGDQLTYRWQVTGKGQPTRSFTTANPSVVFEKAGVYTATLTVTDAHGAQNSQSIRLVAGNEPPVVGLTLTGNAQFFFPDKPVSYAVAVTDREDGSLSNGRIKPEQVAVSIDYVSEGFDFADAHINQQKVDASTQFAVARAMIRKTDCGNCHNTAGKGVGPSYREVAGKYKTDPAATDRLAKKIITGGTGVWGTEAIMPAHPTLALADARTIVRYILNIDTQKLSTLPVQGSYTTRVPADDPGRGKYLLRAAYTDRPTSVPSQTTEAVVVLRAPRLVPTDAEVVQGAVRDQLDDYTFMTAKPNTYIGFRQLDLTDVRQIEFRPNWHLYDIYRGGFIDIRLNSPTGPVIGTTELKEEQFNIKKFPGGIGNFWGGPPGSDRNLKTTASKATLKEAVRGRHDVYFMFRNDKVPPSDALFPLASITLYD</sequence>
<dbReference type="CDD" id="cd04084">
    <property type="entry name" value="CBM6_xylanase-like"/>
    <property type="match status" value="1"/>
</dbReference>
<dbReference type="Gene3D" id="2.60.120.260">
    <property type="entry name" value="Galactose-binding domain-like"/>
    <property type="match status" value="1"/>
</dbReference>
<dbReference type="InterPro" id="IPR011042">
    <property type="entry name" value="6-blade_b-propeller_TolB-like"/>
</dbReference>
<evidence type="ECO:0000256" key="3">
    <source>
        <dbReference type="ARBA" id="ARBA00022723"/>
    </source>
</evidence>
<dbReference type="Proteomes" id="UP000181790">
    <property type="component" value="Unassembled WGS sequence"/>
</dbReference>
<protein>
    <submittedName>
        <fullName evidence="11">PKD domain-containing protein</fullName>
    </submittedName>
</protein>
<dbReference type="PANTHER" id="PTHR19328">
    <property type="entry name" value="HEDGEHOG-INTERACTING PROTEIN"/>
    <property type="match status" value="1"/>
</dbReference>
<dbReference type="SUPFAM" id="SSF50952">
    <property type="entry name" value="Soluble quinoprotein glucose dehydrogenase"/>
    <property type="match status" value="1"/>
</dbReference>
<evidence type="ECO:0000259" key="10">
    <source>
        <dbReference type="PROSITE" id="PS51007"/>
    </source>
</evidence>
<comment type="PTM">
    <text evidence="6">Binds 1 heme c group covalently per subunit.</text>
</comment>
<dbReference type="Gene3D" id="2.60.40.10">
    <property type="entry name" value="Immunoglobulins"/>
    <property type="match status" value="1"/>
</dbReference>
<dbReference type="Gene3D" id="2.120.10.30">
    <property type="entry name" value="TolB, C-terminal domain"/>
    <property type="match status" value="1"/>
</dbReference>
<evidence type="ECO:0000256" key="8">
    <source>
        <dbReference type="SAM" id="SignalP"/>
    </source>
</evidence>
<dbReference type="InterPro" id="IPR012938">
    <property type="entry name" value="Glc/Sorbosone_DH"/>
</dbReference>
<evidence type="ECO:0000256" key="4">
    <source>
        <dbReference type="ARBA" id="ARBA00022982"/>
    </source>
</evidence>
<feature type="binding site" description="covalent" evidence="6">
    <location>
        <position position="640"/>
    </location>
    <ligand>
        <name>heme c</name>
        <dbReference type="ChEBI" id="CHEBI:61717"/>
    </ligand>
</feature>
<dbReference type="SUPFAM" id="SSF49299">
    <property type="entry name" value="PKD domain"/>
    <property type="match status" value="1"/>
</dbReference>
<dbReference type="Gene3D" id="1.10.760.10">
    <property type="entry name" value="Cytochrome c-like domain"/>
    <property type="match status" value="1"/>
</dbReference>
<feature type="domain" description="PKD" evidence="9">
    <location>
        <begin position="466"/>
        <end position="546"/>
    </location>
</feature>
<feature type="signal peptide" evidence="8">
    <location>
        <begin position="1"/>
        <end position="26"/>
    </location>
</feature>
<organism evidence="11 12">
    <name type="scientific">Arsenicibacter rosenii</name>
    <dbReference type="NCBI Taxonomy" id="1750698"/>
    <lineage>
        <taxon>Bacteria</taxon>
        <taxon>Pseudomonadati</taxon>
        <taxon>Bacteroidota</taxon>
        <taxon>Cytophagia</taxon>
        <taxon>Cytophagales</taxon>
        <taxon>Spirosomataceae</taxon>
        <taxon>Arsenicibacter</taxon>
    </lineage>
</organism>
<evidence type="ECO:0000259" key="9">
    <source>
        <dbReference type="PROSITE" id="PS50093"/>
    </source>
</evidence>